<accession>A0ABP5RK30</accession>
<dbReference type="RefSeq" id="WP_344639339.1">
    <property type="nucleotide sequence ID" value="NZ_BAAATR010000031.1"/>
</dbReference>
<evidence type="ECO:0000259" key="1">
    <source>
        <dbReference type="Pfam" id="PF07228"/>
    </source>
</evidence>
<sequence length="69" mass="7797">MAGISRSSFRTTANSCWYRRLDIATGHLQWVNAGHPAPLLIRDHRVIQTLDFLVEWRGGTADHLANPDL</sequence>
<feature type="domain" description="PPM-type phosphatase" evidence="1">
    <location>
        <begin position="15"/>
        <end position="46"/>
    </location>
</feature>
<protein>
    <recommendedName>
        <fullName evidence="1">PPM-type phosphatase domain-containing protein</fullName>
    </recommendedName>
</protein>
<dbReference type="InterPro" id="IPR001932">
    <property type="entry name" value="PPM-type_phosphatase-like_dom"/>
</dbReference>
<reference evidence="3" key="1">
    <citation type="journal article" date="2019" name="Int. J. Syst. Evol. Microbiol.">
        <title>The Global Catalogue of Microorganisms (GCM) 10K type strain sequencing project: providing services to taxonomists for standard genome sequencing and annotation.</title>
        <authorList>
            <consortium name="The Broad Institute Genomics Platform"/>
            <consortium name="The Broad Institute Genome Sequencing Center for Infectious Disease"/>
            <person name="Wu L."/>
            <person name="Ma J."/>
        </authorList>
    </citation>
    <scope>NUCLEOTIDE SEQUENCE [LARGE SCALE GENOMIC DNA]</scope>
    <source>
        <strain evidence="3">JCM 7356</strain>
    </source>
</reference>
<keyword evidence="3" id="KW-1185">Reference proteome</keyword>
<dbReference type="EMBL" id="BAAATR010000031">
    <property type="protein sequence ID" value="GAA2264637.1"/>
    <property type="molecule type" value="Genomic_DNA"/>
</dbReference>
<evidence type="ECO:0000313" key="3">
    <source>
        <dbReference type="Proteomes" id="UP001500305"/>
    </source>
</evidence>
<gene>
    <name evidence="2" type="ORF">GCM10010430_56630</name>
</gene>
<dbReference type="Gene3D" id="3.60.40.10">
    <property type="entry name" value="PPM-type phosphatase domain"/>
    <property type="match status" value="1"/>
</dbReference>
<dbReference type="InterPro" id="IPR036457">
    <property type="entry name" value="PPM-type-like_dom_sf"/>
</dbReference>
<name>A0ABP5RK30_9ACTN</name>
<evidence type="ECO:0000313" key="2">
    <source>
        <dbReference type="EMBL" id="GAA2264637.1"/>
    </source>
</evidence>
<comment type="caution">
    <text evidence="2">The sequence shown here is derived from an EMBL/GenBank/DDBJ whole genome shotgun (WGS) entry which is preliminary data.</text>
</comment>
<dbReference type="Proteomes" id="UP001500305">
    <property type="component" value="Unassembled WGS sequence"/>
</dbReference>
<organism evidence="2 3">
    <name type="scientific">Kitasatospora cystarginea</name>
    <dbReference type="NCBI Taxonomy" id="58350"/>
    <lineage>
        <taxon>Bacteria</taxon>
        <taxon>Bacillati</taxon>
        <taxon>Actinomycetota</taxon>
        <taxon>Actinomycetes</taxon>
        <taxon>Kitasatosporales</taxon>
        <taxon>Streptomycetaceae</taxon>
        <taxon>Kitasatospora</taxon>
    </lineage>
</organism>
<proteinExistence type="predicted"/>
<dbReference type="Pfam" id="PF07228">
    <property type="entry name" value="SpoIIE"/>
    <property type="match status" value="1"/>
</dbReference>